<dbReference type="CDD" id="cd00075">
    <property type="entry name" value="HATPase"/>
    <property type="match status" value="1"/>
</dbReference>
<feature type="transmembrane region" description="Helical" evidence="7">
    <location>
        <begin position="61"/>
        <end position="82"/>
    </location>
</feature>
<evidence type="ECO:0000256" key="2">
    <source>
        <dbReference type="ARBA" id="ARBA00012438"/>
    </source>
</evidence>
<keyword evidence="6" id="KW-0902">Two-component regulatory system</keyword>
<dbReference type="SUPFAM" id="SSF47384">
    <property type="entry name" value="Homodimeric domain of signal transducing histidine kinase"/>
    <property type="match status" value="1"/>
</dbReference>
<evidence type="ECO:0000313" key="10">
    <source>
        <dbReference type="Proteomes" id="UP000230273"/>
    </source>
</evidence>
<dbReference type="PANTHER" id="PTHR43711">
    <property type="entry name" value="TWO-COMPONENT HISTIDINE KINASE"/>
    <property type="match status" value="1"/>
</dbReference>
<organism evidence="9 10">
    <name type="scientific">Candidatus Nealsonbacteria bacterium CG23_combo_of_CG06-09_8_20_14_all_38_19</name>
    <dbReference type="NCBI Taxonomy" id="1974721"/>
    <lineage>
        <taxon>Bacteria</taxon>
        <taxon>Candidatus Nealsoniibacteriota</taxon>
    </lineage>
</organism>
<dbReference type="Gene3D" id="3.30.565.10">
    <property type="entry name" value="Histidine kinase-like ATPase, C-terminal domain"/>
    <property type="match status" value="1"/>
</dbReference>
<keyword evidence="7" id="KW-0812">Transmembrane</keyword>
<feature type="transmembrane region" description="Helical" evidence="7">
    <location>
        <begin position="30"/>
        <end position="49"/>
    </location>
</feature>
<evidence type="ECO:0000313" key="9">
    <source>
        <dbReference type="EMBL" id="PIP23483.1"/>
    </source>
</evidence>
<dbReference type="InterPro" id="IPR036097">
    <property type="entry name" value="HisK_dim/P_sf"/>
</dbReference>
<dbReference type="AlphaFoldDB" id="A0A2G9YXP3"/>
<evidence type="ECO:0000256" key="5">
    <source>
        <dbReference type="ARBA" id="ARBA00022777"/>
    </source>
</evidence>
<evidence type="ECO:0000259" key="8">
    <source>
        <dbReference type="PROSITE" id="PS50109"/>
    </source>
</evidence>
<dbReference type="PANTHER" id="PTHR43711:SF1">
    <property type="entry name" value="HISTIDINE KINASE 1"/>
    <property type="match status" value="1"/>
</dbReference>
<comment type="catalytic activity">
    <reaction evidence="1">
        <text>ATP + protein L-histidine = ADP + protein N-phospho-L-histidine.</text>
        <dbReference type="EC" id="2.7.13.3"/>
    </reaction>
</comment>
<keyword evidence="3" id="KW-0597">Phosphoprotein</keyword>
<evidence type="ECO:0000256" key="1">
    <source>
        <dbReference type="ARBA" id="ARBA00000085"/>
    </source>
</evidence>
<protein>
    <recommendedName>
        <fullName evidence="2">histidine kinase</fullName>
        <ecNumber evidence="2">2.7.13.3</ecNumber>
    </recommendedName>
</protein>
<dbReference type="CDD" id="cd00082">
    <property type="entry name" value="HisKA"/>
    <property type="match status" value="1"/>
</dbReference>
<dbReference type="Pfam" id="PF02518">
    <property type="entry name" value="HATPase_c"/>
    <property type="match status" value="1"/>
</dbReference>
<feature type="domain" description="Histidine kinase" evidence="8">
    <location>
        <begin position="98"/>
        <end position="328"/>
    </location>
</feature>
<reference evidence="9 10" key="1">
    <citation type="submission" date="2017-09" db="EMBL/GenBank/DDBJ databases">
        <title>Depth-based differentiation of microbial function through sediment-hosted aquifers and enrichment of novel symbionts in the deep terrestrial subsurface.</title>
        <authorList>
            <person name="Probst A.J."/>
            <person name="Ladd B."/>
            <person name="Jarett J.K."/>
            <person name="Geller-Mcgrath D.E."/>
            <person name="Sieber C.M."/>
            <person name="Emerson J.B."/>
            <person name="Anantharaman K."/>
            <person name="Thomas B.C."/>
            <person name="Malmstrom R."/>
            <person name="Stieglmeier M."/>
            <person name="Klingl A."/>
            <person name="Woyke T."/>
            <person name="Ryan C.M."/>
            <person name="Banfield J.F."/>
        </authorList>
    </citation>
    <scope>NUCLEOTIDE SEQUENCE [LARGE SCALE GENOMIC DNA]</scope>
    <source>
        <strain evidence="9">CG23_combo_of_CG06-09_8_20_14_all_38_19</strain>
    </source>
</reference>
<dbReference type="PROSITE" id="PS50109">
    <property type="entry name" value="HIS_KIN"/>
    <property type="match status" value="1"/>
</dbReference>
<dbReference type="InterPro" id="IPR004358">
    <property type="entry name" value="Sig_transdc_His_kin-like_C"/>
</dbReference>
<sequence length="328" mass="37611">MIKFKRVAEELNIPAQCRKYGLSIWQCPQFLFLVMGLVIIVSTLATYLIGRRYVEDPEKVALITFLLAAVLFIIAFVITGSFERLAEANRMKSEFISIVSHQLRSPLSNLKWAIEFLMSGRLGPIAPEQLEYFKILKENGGRMGELISDLLMVSRIEQGNLPLKKEEIVLEELIRKLIKDFEPFAKASNMEISFNPQAELPKISVDPSQLKVVIENLLDNAIRYINPAENHILGKETKRGKIEIKVEKRKNNIYFEIKDNGVGIPKEDRKYIFQKFFRSENVMRYQTQGSGLGLYITKVIIEKSGGKIGFDSEELKGTRFWFTIPIKS</sequence>
<keyword evidence="5" id="KW-0418">Kinase</keyword>
<dbReference type="Gene3D" id="1.10.287.130">
    <property type="match status" value="1"/>
</dbReference>
<evidence type="ECO:0000256" key="7">
    <source>
        <dbReference type="SAM" id="Phobius"/>
    </source>
</evidence>
<dbReference type="EMBL" id="PCRP01000049">
    <property type="protein sequence ID" value="PIP23483.1"/>
    <property type="molecule type" value="Genomic_DNA"/>
</dbReference>
<dbReference type="InterPro" id="IPR003661">
    <property type="entry name" value="HisK_dim/P_dom"/>
</dbReference>
<keyword evidence="7" id="KW-1133">Transmembrane helix</keyword>
<evidence type="ECO:0000256" key="3">
    <source>
        <dbReference type="ARBA" id="ARBA00022553"/>
    </source>
</evidence>
<evidence type="ECO:0000256" key="6">
    <source>
        <dbReference type="ARBA" id="ARBA00023012"/>
    </source>
</evidence>
<gene>
    <name evidence="9" type="ORF">COX36_03110</name>
</gene>
<accession>A0A2G9YXP3</accession>
<dbReference type="PRINTS" id="PR00344">
    <property type="entry name" value="BCTRLSENSOR"/>
</dbReference>
<dbReference type="Proteomes" id="UP000230273">
    <property type="component" value="Unassembled WGS sequence"/>
</dbReference>
<comment type="caution">
    <text evidence="9">The sequence shown here is derived from an EMBL/GenBank/DDBJ whole genome shotgun (WGS) entry which is preliminary data.</text>
</comment>
<evidence type="ECO:0000256" key="4">
    <source>
        <dbReference type="ARBA" id="ARBA00022679"/>
    </source>
</evidence>
<dbReference type="SMART" id="SM00387">
    <property type="entry name" value="HATPase_c"/>
    <property type="match status" value="1"/>
</dbReference>
<name>A0A2G9YXP3_9BACT</name>
<dbReference type="FunFam" id="3.30.565.10:FF:000006">
    <property type="entry name" value="Sensor histidine kinase WalK"/>
    <property type="match status" value="1"/>
</dbReference>
<proteinExistence type="predicted"/>
<dbReference type="Pfam" id="PF00512">
    <property type="entry name" value="HisKA"/>
    <property type="match status" value="1"/>
</dbReference>
<dbReference type="SUPFAM" id="SSF55874">
    <property type="entry name" value="ATPase domain of HSP90 chaperone/DNA topoisomerase II/histidine kinase"/>
    <property type="match status" value="1"/>
</dbReference>
<keyword evidence="4" id="KW-0808">Transferase</keyword>
<dbReference type="SMART" id="SM00388">
    <property type="entry name" value="HisKA"/>
    <property type="match status" value="1"/>
</dbReference>
<dbReference type="GO" id="GO:0000155">
    <property type="term" value="F:phosphorelay sensor kinase activity"/>
    <property type="evidence" value="ECO:0007669"/>
    <property type="project" value="InterPro"/>
</dbReference>
<keyword evidence="7" id="KW-0472">Membrane</keyword>
<dbReference type="InterPro" id="IPR036890">
    <property type="entry name" value="HATPase_C_sf"/>
</dbReference>
<dbReference type="InterPro" id="IPR005467">
    <property type="entry name" value="His_kinase_dom"/>
</dbReference>
<dbReference type="EC" id="2.7.13.3" evidence="2"/>
<dbReference type="InterPro" id="IPR050736">
    <property type="entry name" value="Sensor_HK_Regulatory"/>
</dbReference>
<dbReference type="InterPro" id="IPR003594">
    <property type="entry name" value="HATPase_dom"/>
</dbReference>